<evidence type="ECO:0000313" key="1">
    <source>
        <dbReference type="EMBL" id="CAD7410499.1"/>
    </source>
</evidence>
<gene>
    <name evidence="1" type="ORF">TCEB3V08_LOCUS10522</name>
</gene>
<protein>
    <submittedName>
        <fullName evidence="1">Uncharacterized protein</fullName>
    </submittedName>
</protein>
<sequence>MPLSNKSAFTPLGEEILKPGHPRVFTDEEQQGFYRQGRTDVYRKHCNSGRLAYLNSVGRTIKCFKGGTMPGDDWVRSFISRNKDLSAKMCTNIKKGRAAVSPEIQVDILRFFKSLFQVVPCIITSPEEKPPPVNPTEIRTSISSSSAVGLNTTSMSANYATEMDQAMILVAATHLLYCPYTKVEESFNLQASHDLLIHRQNLTMQPAPLYAPIPSQHRCQLRSLCGRPHCSLGVRIVISALLSSFSSATSVVCARGLMHQLLPKRRLEEPEDENDDIVAEEYILHAESRKYHVVGPRQLASVRFLLQ</sequence>
<reference evidence="1" key="1">
    <citation type="submission" date="2020-11" db="EMBL/GenBank/DDBJ databases">
        <authorList>
            <person name="Tran Van P."/>
        </authorList>
    </citation>
    <scope>NUCLEOTIDE SEQUENCE</scope>
</reference>
<organism evidence="1">
    <name type="scientific">Timema cristinae</name>
    <name type="common">Walking stick</name>
    <dbReference type="NCBI Taxonomy" id="61476"/>
    <lineage>
        <taxon>Eukaryota</taxon>
        <taxon>Metazoa</taxon>
        <taxon>Ecdysozoa</taxon>
        <taxon>Arthropoda</taxon>
        <taxon>Hexapoda</taxon>
        <taxon>Insecta</taxon>
        <taxon>Pterygota</taxon>
        <taxon>Neoptera</taxon>
        <taxon>Polyneoptera</taxon>
        <taxon>Phasmatodea</taxon>
        <taxon>Timematodea</taxon>
        <taxon>Timematoidea</taxon>
        <taxon>Timematidae</taxon>
        <taxon>Timema</taxon>
    </lineage>
</organism>
<name>A0A7R9H764_TIMCR</name>
<dbReference type="AlphaFoldDB" id="A0A7R9H764"/>
<accession>A0A7R9H764</accession>
<proteinExistence type="predicted"/>
<dbReference type="EMBL" id="OC321705">
    <property type="protein sequence ID" value="CAD7410499.1"/>
    <property type="molecule type" value="Genomic_DNA"/>
</dbReference>